<dbReference type="Proteomes" id="UP000078486">
    <property type="component" value="Unassembled WGS sequence"/>
</dbReference>
<evidence type="ECO:0000256" key="1">
    <source>
        <dbReference type="ARBA" id="ARBA00005715"/>
    </source>
</evidence>
<evidence type="ECO:0000313" key="10">
    <source>
        <dbReference type="Proteomes" id="UP000078486"/>
    </source>
</evidence>
<evidence type="ECO:0000256" key="3">
    <source>
        <dbReference type="ARBA" id="ARBA00022741"/>
    </source>
</evidence>
<dbReference type="InterPro" id="IPR037051">
    <property type="entry name" value="4-carb_acid_sugar_kinase_N_sf"/>
</dbReference>
<protein>
    <submittedName>
        <fullName evidence="9">Serine kinase</fullName>
    </submittedName>
</protein>
<sequence>MTAAPELLLAYYGDDFTGSTDALEFLSRAGARTALFIEPPSAQQLARYPGLRAVGVAGLTRSMPPAEMETELRPALAALRALGAPHVHYKVCSTFDSSPAVGSIGRAIDIGAETFRARFVPLLVGAPALGRWCVFGNLFARMGIGSGGAIHRLDRHPSMSRHPVTPADESDLRIHLSRQTGKRIALFDILHVALPGHEARAALDALLAGAPGIVLFDVLETGQLARIGALIDAFASAGHPLFSVGSSAIEMALGAHWTEQGKLGPPPSWPDPGPAGPLLVMSGSCSPVTGGQVAWALANGFADVPLDAAALACGGGCEHALRAAIRHLQAGRHVVAHTCPREGDAPLAPAGSAAVGTALGNIARAAIAASGARRLVVAGGDTSSHAARALGIEAVEMIAPLAPGAPLCRARAPGSPLDGAEVNFKGGQVGAADYFGAAVRGRMN</sequence>
<evidence type="ECO:0000259" key="8">
    <source>
        <dbReference type="Pfam" id="PF17042"/>
    </source>
</evidence>
<dbReference type="AlphaFoldDB" id="A0A178IHJ3"/>
<dbReference type="InterPro" id="IPR042213">
    <property type="entry name" value="NBD_C_sf"/>
</dbReference>
<evidence type="ECO:0000313" key="9">
    <source>
        <dbReference type="EMBL" id="OAM89452.1"/>
    </source>
</evidence>
<dbReference type="EMBL" id="LRRQ01000094">
    <property type="protein sequence ID" value="OAM89452.1"/>
    <property type="molecule type" value="Genomic_DNA"/>
</dbReference>
<comment type="similarity">
    <text evidence="1">Belongs to the four-carbon acid sugar kinase family.</text>
</comment>
<dbReference type="SUPFAM" id="SSF142764">
    <property type="entry name" value="YgbK-like"/>
    <property type="match status" value="1"/>
</dbReference>
<dbReference type="GO" id="GO:0005524">
    <property type="term" value="F:ATP binding"/>
    <property type="evidence" value="ECO:0007669"/>
    <property type="project" value="UniProtKB-KW"/>
</dbReference>
<keyword evidence="6" id="KW-0119">Carbohydrate metabolism</keyword>
<proteinExistence type="inferred from homology"/>
<gene>
    <name evidence="9" type="ORF">AW736_08665</name>
</gene>
<keyword evidence="4 9" id="KW-0418">Kinase</keyword>
<dbReference type="OrthoDB" id="9778478at2"/>
<comment type="caution">
    <text evidence="9">The sequence shown here is derived from an EMBL/GenBank/DDBJ whole genome shotgun (WGS) entry which is preliminary data.</text>
</comment>
<evidence type="ECO:0000259" key="7">
    <source>
        <dbReference type="Pfam" id="PF07005"/>
    </source>
</evidence>
<feature type="domain" description="Four-carbon acid sugar kinase nucleotide binding" evidence="8">
    <location>
        <begin position="279"/>
        <end position="435"/>
    </location>
</feature>
<evidence type="ECO:0000256" key="4">
    <source>
        <dbReference type="ARBA" id="ARBA00022777"/>
    </source>
</evidence>
<dbReference type="Pfam" id="PF07005">
    <property type="entry name" value="SBD_N"/>
    <property type="match status" value="1"/>
</dbReference>
<evidence type="ECO:0000256" key="2">
    <source>
        <dbReference type="ARBA" id="ARBA00022679"/>
    </source>
</evidence>
<keyword evidence="10" id="KW-1185">Reference proteome</keyword>
<dbReference type="Pfam" id="PF17042">
    <property type="entry name" value="NBD_C"/>
    <property type="match status" value="1"/>
</dbReference>
<dbReference type="InterPro" id="IPR031475">
    <property type="entry name" value="NBD_C"/>
</dbReference>
<keyword evidence="2" id="KW-0808">Transferase</keyword>
<keyword evidence="5" id="KW-0067">ATP-binding</keyword>
<evidence type="ECO:0000256" key="5">
    <source>
        <dbReference type="ARBA" id="ARBA00022840"/>
    </source>
</evidence>
<feature type="domain" description="Four-carbon acid sugar kinase N-terminal" evidence="7">
    <location>
        <begin position="9"/>
        <end position="253"/>
    </location>
</feature>
<dbReference type="GO" id="GO:0016301">
    <property type="term" value="F:kinase activity"/>
    <property type="evidence" value="ECO:0007669"/>
    <property type="project" value="UniProtKB-KW"/>
</dbReference>
<organism evidence="9 10">
    <name type="scientific">Termitidicoccus mucosus</name>
    <dbReference type="NCBI Taxonomy" id="1184151"/>
    <lineage>
        <taxon>Bacteria</taxon>
        <taxon>Pseudomonadati</taxon>
        <taxon>Verrucomicrobiota</taxon>
        <taxon>Opitutia</taxon>
        <taxon>Opitutales</taxon>
        <taxon>Opitutaceae</taxon>
        <taxon>Termitidicoccus</taxon>
    </lineage>
</organism>
<reference evidence="9 10" key="1">
    <citation type="submission" date="2016-01" db="EMBL/GenBank/DDBJ databases">
        <title>High potential of lignocellulose degradation of a new Verrucomicrobia species.</title>
        <authorList>
            <person name="Wang Y."/>
            <person name="Shi Y."/>
            <person name="Qiu Z."/>
            <person name="Liu S."/>
            <person name="Yang H."/>
        </authorList>
    </citation>
    <scope>NUCLEOTIDE SEQUENCE [LARGE SCALE GENOMIC DNA]</scope>
    <source>
        <strain evidence="9 10">TSB47</strain>
    </source>
</reference>
<dbReference type="Gene3D" id="3.40.50.10840">
    <property type="entry name" value="Putative sugar-binding, N-terminal domain"/>
    <property type="match status" value="1"/>
</dbReference>
<accession>A0A178IHJ3</accession>
<dbReference type="RefSeq" id="WP_068769926.1">
    <property type="nucleotide sequence ID" value="NZ_CP109796.1"/>
</dbReference>
<dbReference type="Gene3D" id="3.40.980.20">
    <property type="entry name" value="Four-carbon acid sugar kinase, nucleotide binding domain"/>
    <property type="match status" value="1"/>
</dbReference>
<dbReference type="InterPro" id="IPR010737">
    <property type="entry name" value="4-carb_acid_sugar_kinase_N"/>
</dbReference>
<evidence type="ECO:0000256" key="6">
    <source>
        <dbReference type="ARBA" id="ARBA00023277"/>
    </source>
</evidence>
<name>A0A178IHJ3_9BACT</name>
<keyword evidence="3" id="KW-0547">Nucleotide-binding</keyword>
<dbReference type="STRING" id="1184151.AW736_08665"/>